<feature type="binding site" evidence="27">
    <location>
        <position position="138"/>
    </location>
    <ligand>
        <name>2-oxoglutarate</name>
        <dbReference type="ChEBI" id="CHEBI:16810"/>
    </ligand>
</feature>
<dbReference type="PROSITE" id="PS51471">
    <property type="entry name" value="FE2OG_OXY"/>
    <property type="match status" value="1"/>
</dbReference>
<feature type="binding site" evidence="27">
    <location>
        <position position="231"/>
    </location>
    <ligand>
        <name>2-oxoglutarate</name>
        <dbReference type="ChEBI" id="CHEBI:16810"/>
    </ligand>
</feature>
<evidence type="ECO:0000256" key="15">
    <source>
        <dbReference type="ARBA" id="ARBA00051376"/>
    </source>
</evidence>
<evidence type="ECO:0000256" key="23">
    <source>
        <dbReference type="ARBA" id="ARBA00066725"/>
    </source>
</evidence>
<feature type="binding site" evidence="27">
    <location>
        <position position="215"/>
    </location>
    <ligand>
        <name>2-oxoglutarate</name>
        <dbReference type="ChEBI" id="CHEBI:16810"/>
    </ligand>
</feature>
<dbReference type="InterPro" id="IPR032852">
    <property type="entry name" value="ALKBH2"/>
</dbReference>
<keyword evidence="9" id="KW-0408">Iron</keyword>
<organism evidence="29 30">
    <name type="scientific">Parthenolecanium corni</name>
    <dbReference type="NCBI Taxonomy" id="536013"/>
    <lineage>
        <taxon>Eukaryota</taxon>
        <taxon>Metazoa</taxon>
        <taxon>Ecdysozoa</taxon>
        <taxon>Arthropoda</taxon>
        <taxon>Hexapoda</taxon>
        <taxon>Insecta</taxon>
        <taxon>Pterygota</taxon>
        <taxon>Neoptera</taxon>
        <taxon>Paraneoptera</taxon>
        <taxon>Hemiptera</taxon>
        <taxon>Sternorrhyncha</taxon>
        <taxon>Coccoidea</taxon>
        <taxon>Coccidae</taxon>
        <taxon>Parthenolecanium</taxon>
    </lineage>
</organism>
<feature type="domain" description="Fe2OG dioxygenase" evidence="28">
    <location>
        <begin position="131"/>
        <end position="236"/>
    </location>
</feature>
<comment type="catalytic activity">
    <reaction evidence="20">
        <text>an N(1)-methyl-2'-deoxyadenosine in double-stranded DNA + 2-oxoglutarate + O2 = a 2'-deoxyadenosine in double-stranded DNA + formaldehyde + succinate + CO2 + H(+)</text>
        <dbReference type="Rhea" id="RHEA:70443"/>
        <dbReference type="Rhea" id="RHEA-COMP:14236"/>
        <dbReference type="Rhea" id="RHEA-COMP:17897"/>
        <dbReference type="ChEBI" id="CHEBI:15378"/>
        <dbReference type="ChEBI" id="CHEBI:15379"/>
        <dbReference type="ChEBI" id="CHEBI:16526"/>
        <dbReference type="ChEBI" id="CHEBI:16810"/>
        <dbReference type="ChEBI" id="CHEBI:16842"/>
        <dbReference type="ChEBI" id="CHEBI:30031"/>
        <dbReference type="ChEBI" id="CHEBI:90615"/>
        <dbReference type="ChEBI" id="CHEBI:139096"/>
    </reaction>
    <physiologicalReaction direction="left-to-right" evidence="20">
        <dbReference type="Rhea" id="RHEA:70444"/>
    </physiologicalReaction>
</comment>
<evidence type="ECO:0000256" key="13">
    <source>
        <dbReference type="ARBA" id="ARBA00051165"/>
    </source>
</evidence>
<keyword evidence="6" id="KW-0460">Magnesium</keyword>
<evidence type="ECO:0000256" key="19">
    <source>
        <dbReference type="ARBA" id="ARBA00052627"/>
    </source>
</evidence>
<sequence length="238" mass="27557">MNSSIADFVECRPHKRNLEEISDTSDSSKKLKSSWRSIKNENLDLSYMSSFLNRTEARDAFICLENEVEYFTGDLAKVRVFGKWHDLPRQQAAYGDRGLTYKFSGCTVPAISWVPTLLKLKTRIEDITGYQYNFCLVNRYRSGNDSMGEHRDDEAELDPKTPIASVSLGEPRDFIFRHQDSRSKNSVRKIAPVKMVLENGSLLLMNWPTNVYWFHSLPVRKKILGVRINLTFRRIIPK</sequence>
<dbReference type="InterPro" id="IPR037151">
    <property type="entry name" value="AlkB-like_sf"/>
</dbReference>
<dbReference type="EMBL" id="JBBCAQ010000017">
    <property type="protein sequence ID" value="KAK7597871.1"/>
    <property type="molecule type" value="Genomic_DNA"/>
</dbReference>
<dbReference type="GO" id="GO:0008198">
    <property type="term" value="F:ferrous iron binding"/>
    <property type="evidence" value="ECO:0007669"/>
    <property type="project" value="TreeGrafter"/>
</dbReference>
<comment type="catalytic activity">
    <reaction evidence="14">
        <text>a 1,N(6)-etheno-2'-deoxyadenosine in single-stranded DNA + 2-oxoglutarate + O2 + H2O = a 2'-deoxyadenosine in single-stranded DNA + glyoxal + succinate + CO2</text>
        <dbReference type="Rhea" id="RHEA:70459"/>
        <dbReference type="Rhea" id="RHEA-COMP:17896"/>
        <dbReference type="Rhea" id="RHEA-COMP:17904"/>
        <dbReference type="ChEBI" id="CHEBI:15377"/>
        <dbReference type="ChEBI" id="CHEBI:15379"/>
        <dbReference type="ChEBI" id="CHEBI:16526"/>
        <dbReference type="ChEBI" id="CHEBI:16810"/>
        <dbReference type="ChEBI" id="CHEBI:30031"/>
        <dbReference type="ChEBI" id="CHEBI:34779"/>
        <dbReference type="ChEBI" id="CHEBI:90615"/>
        <dbReference type="ChEBI" id="CHEBI:189583"/>
    </reaction>
    <physiologicalReaction direction="left-to-right" evidence="14">
        <dbReference type="Rhea" id="RHEA:70460"/>
    </physiologicalReaction>
</comment>
<evidence type="ECO:0000313" key="30">
    <source>
        <dbReference type="Proteomes" id="UP001367676"/>
    </source>
</evidence>
<dbReference type="AlphaFoldDB" id="A0AAN9TJG2"/>
<evidence type="ECO:0000256" key="2">
    <source>
        <dbReference type="ARBA" id="ARBA00004604"/>
    </source>
</evidence>
<dbReference type="FunFam" id="2.60.120.590:FF:000004">
    <property type="entry name" value="DNA oxidative demethylase ALKBH2"/>
    <property type="match status" value="1"/>
</dbReference>
<keyword evidence="30" id="KW-1185">Reference proteome</keyword>
<dbReference type="Gene3D" id="2.60.120.590">
    <property type="entry name" value="Alpha-ketoglutarate-dependent dioxygenase AlkB-like"/>
    <property type="match status" value="1"/>
</dbReference>
<evidence type="ECO:0000256" key="12">
    <source>
        <dbReference type="ARBA" id="ARBA00051010"/>
    </source>
</evidence>
<evidence type="ECO:0000256" key="21">
    <source>
        <dbReference type="ARBA" id="ARBA00053025"/>
    </source>
</evidence>
<comment type="catalytic activity">
    <reaction evidence="18">
        <text>a 3,N(4)-etheno-2'-deoxycytidine in single-stranded DNA + 2-oxoglutarate + O2 + H2O = a 2'-deoxycytidine in single-stranded DNA + glyoxal + succinate + CO2</text>
        <dbReference type="Rhea" id="RHEA:70471"/>
        <dbReference type="Rhea" id="RHEA-COMP:12846"/>
        <dbReference type="Rhea" id="RHEA-COMP:17906"/>
        <dbReference type="ChEBI" id="CHEBI:15377"/>
        <dbReference type="ChEBI" id="CHEBI:15379"/>
        <dbReference type="ChEBI" id="CHEBI:16526"/>
        <dbReference type="ChEBI" id="CHEBI:16810"/>
        <dbReference type="ChEBI" id="CHEBI:30031"/>
        <dbReference type="ChEBI" id="CHEBI:34779"/>
        <dbReference type="ChEBI" id="CHEBI:85452"/>
        <dbReference type="ChEBI" id="CHEBI:189585"/>
    </reaction>
    <physiologicalReaction direction="left-to-right" evidence="18">
        <dbReference type="Rhea" id="RHEA:70472"/>
    </physiologicalReaction>
</comment>
<keyword evidence="4" id="KW-0479">Metal-binding</keyword>
<feature type="binding site" evidence="27">
    <location>
        <position position="233"/>
    </location>
    <ligand>
        <name>2-oxoglutarate</name>
        <dbReference type="ChEBI" id="CHEBI:16810"/>
    </ligand>
</feature>
<evidence type="ECO:0000256" key="5">
    <source>
        <dbReference type="ARBA" id="ARBA00022763"/>
    </source>
</evidence>
<dbReference type="GO" id="GO:0005654">
    <property type="term" value="C:nucleoplasm"/>
    <property type="evidence" value="ECO:0007669"/>
    <property type="project" value="UniProtKB-SubCell"/>
</dbReference>
<dbReference type="GO" id="GO:0005730">
    <property type="term" value="C:nucleolus"/>
    <property type="evidence" value="ECO:0007669"/>
    <property type="project" value="UniProtKB-SubCell"/>
</dbReference>
<comment type="subcellular location">
    <subcellularLocation>
        <location evidence="2">Nucleus</location>
        <location evidence="2">Nucleolus</location>
    </subcellularLocation>
    <subcellularLocation>
        <location evidence="3">Nucleus</location>
        <location evidence="3">Nucleoplasm</location>
    </subcellularLocation>
</comment>
<evidence type="ECO:0000256" key="14">
    <source>
        <dbReference type="ARBA" id="ARBA00051189"/>
    </source>
</evidence>
<dbReference type="Pfam" id="PF13532">
    <property type="entry name" value="2OG-FeII_Oxy_2"/>
    <property type="match status" value="1"/>
</dbReference>
<evidence type="ECO:0000256" key="9">
    <source>
        <dbReference type="ARBA" id="ARBA00023004"/>
    </source>
</evidence>
<evidence type="ECO:0000256" key="6">
    <source>
        <dbReference type="ARBA" id="ARBA00022842"/>
    </source>
</evidence>
<evidence type="ECO:0000256" key="1">
    <source>
        <dbReference type="ARBA" id="ARBA00001954"/>
    </source>
</evidence>
<comment type="catalytic activity">
    <reaction evidence="13">
        <text>an N(3)-methyl-2'-deoxycytidine in single-stranded DNA + 2-oxoglutarate + O2 = a 2'-deoxycytidine in single-stranded DNA + formaldehyde + succinate + CO2 + H(+)</text>
        <dbReference type="Rhea" id="RHEA:70435"/>
        <dbReference type="Rhea" id="RHEA-COMP:12846"/>
        <dbReference type="Rhea" id="RHEA-COMP:17894"/>
        <dbReference type="ChEBI" id="CHEBI:15378"/>
        <dbReference type="ChEBI" id="CHEBI:15379"/>
        <dbReference type="ChEBI" id="CHEBI:16526"/>
        <dbReference type="ChEBI" id="CHEBI:16810"/>
        <dbReference type="ChEBI" id="CHEBI:16842"/>
        <dbReference type="ChEBI" id="CHEBI:30031"/>
        <dbReference type="ChEBI" id="CHEBI:85452"/>
        <dbReference type="ChEBI" id="CHEBI:139075"/>
    </reaction>
    <physiologicalReaction direction="left-to-right" evidence="13">
        <dbReference type="Rhea" id="RHEA:70436"/>
    </physiologicalReaction>
</comment>
<feature type="binding site" evidence="27">
    <location>
        <begin position="81"/>
        <end position="83"/>
    </location>
    <ligand>
        <name>substrate</name>
    </ligand>
</feature>
<evidence type="ECO:0000256" key="17">
    <source>
        <dbReference type="ARBA" id="ARBA00051755"/>
    </source>
</evidence>
<evidence type="ECO:0000256" key="22">
    <source>
        <dbReference type="ARBA" id="ARBA00062909"/>
    </source>
</evidence>
<dbReference type="InterPro" id="IPR005123">
    <property type="entry name" value="Oxoglu/Fe-dep_dioxygenase_dom"/>
</dbReference>
<comment type="catalytic activity">
    <reaction evidence="16">
        <text>a 3,N(4)-etheno-2'-deoxycytidine in double-stranded DNA + 2-oxoglutarate + O2 + H2O = a 2'-deoxycytidine in double-stranded DNA + glyoxal + succinate + CO2</text>
        <dbReference type="Rhea" id="RHEA:70467"/>
        <dbReference type="Rhea" id="RHEA-COMP:17070"/>
        <dbReference type="Rhea" id="RHEA-COMP:17905"/>
        <dbReference type="ChEBI" id="CHEBI:15377"/>
        <dbReference type="ChEBI" id="CHEBI:15379"/>
        <dbReference type="ChEBI" id="CHEBI:16526"/>
        <dbReference type="ChEBI" id="CHEBI:16810"/>
        <dbReference type="ChEBI" id="CHEBI:30031"/>
        <dbReference type="ChEBI" id="CHEBI:34779"/>
        <dbReference type="ChEBI" id="CHEBI:85452"/>
        <dbReference type="ChEBI" id="CHEBI:189585"/>
    </reaction>
    <physiologicalReaction direction="left-to-right" evidence="16">
        <dbReference type="Rhea" id="RHEA:70468"/>
    </physiologicalReaction>
</comment>
<feature type="binding site" evidence="27">
    <location>
        <position position="153"/>
    </location>
    <ligand>
        <name>substrate</name>
    </ligand>
</feature>
<dbReference type="GO" id="GO:0051747">
    <property type="term" value="F:cytosine C-5 DNA demethylase activity"/>
    <property type="evidence" value="ECO:0007669"/>
    <property type="project" value="UniProtKB-ARBA"/>
</dbReference>
<gene>
    <name evidence="29" type="ORF">V9T40_010096</name>
</gene>
<evidence type="ECO:0000256" key="3">
    <source>
        <dbReference type="ARBA" id="ARBA00004642"/>
    </source>
</evidence>
<proteinExistence type="predicted"/>
<evidence type="ECO:0000256" key="4">
    <source>
        <dbReference type="ARBA" id="ARBA00022723"/>
    </source>
</evidence>
<comment type="caution">
    <text evidence="29">The sequence shown here is derived from an EMBL/GenBank/DDBJ whole genome shotgun (WGS) entry which is preliminary data.</text>
</comment>
<keyword evidence="8" id="KW-0560">Oxidoreductase</keyword>
<evidence type="ECO:0000256" key="20">
    <source>
        <dbReference type="ARBA" id="ARBA00052800"/>
    </source>
</evidence>
<comment type="catalytic activity">
    <reaction evidence="21">
        <text>a methylated nucleobase within DNA + 2-oxoglutarate + O2 = a nucleobase within DNA + formaldehyde + succinate + CO2</text>
        <dbReference type="Rhea" id="RHEA:30299"/>
        <dbReference type="Rhea" id="RHEA-COMP:12192"/>
        <dbReference type="Rhea" id="RHEA-COMP:12193"/>
        <dbReference type="ChEBI" id="CHEBI:15379"/>
        <dbReference type="ChEBI" id="CHEBI:16526"/>
        <dbReference type="ChEBI" id="CHEBI:16810"/>
        <dbReference type="ChEBI" id="CHEBI:16842"/>
        <dbReference type="ChEBI" id="CHEBI:30031"/>
        <dbReference type="ChEBI" id="CHEBI:32875"/>
        <dbReference type="ChEBI" id="CHEBI:64428"/>
        <dbReference type="EC" id="1.14.11.33"/>
    </reaction>
    <physiologicalReaction direction="left-to-right" evidence="21">
        <dbReference type="Rhea" id="RHEA:30300"/>
    </physiologicalReaction>
</comment>
<evidence type="ECO:0000256" key="27">
    <source>
        <dbReference type="PIRSR" id="PIRSR632852-1"/>
    </source>
</evidence>
<evidence type="ECO:0000256" key="10">
    <source>
        <dbReference type="ARBA" id="ARBA00023204"/>
    </source>
</evidence>
<feature type="binding site" evidence="27">
    <location>
        <position position="140"/>
    </location>
    <ligand>
        <name>2-oxoglutarate</name>
        <dbReference type="ChEBI" id="CHEBI:16810"/>
    </ligand>
</feature>
<evidence type="ECO:0000256" key="18">
    <source>
        <dbReference type="ARBA" id="ARBA00052597"/>
    </source>
</evidence>
<dbReference type="GO" id="GO:0006307">
    <property type="term" value="P:DNA alkylation repair"/>
    <property type="evidence" value="ECO:0007669"/>
    <property type="project" value="UniProtKB-ARBA"/>
</dbReference>
<evidence type="ECO:0000313" key="29">
    <source>
        <dbReference type="EMBL" id="KAK7597871.1"/>
    </source>
</evidence>
<accession>A0AAN9TJG2</accession>
<dbReference type="PANTHER" id="PTHR31573">
    <property type="entry name" value="ALPHA-KETOGLUTARATE-DEPENDENT DIOXYGENASE ALKB HOMOLOG 2"/>
    <property type="match status" value="1"/>
</dbReference>
<evidence type="ECO:0000256" key="7">
    <source>
        <dbReference type="ARBA" id="ARBA00022964"/>
    </source>
</evidence>
<evidence type="ECO:0000259" key="28">
    <source>
        <dbReference type="PROSITE" id="PS51471"/>
    </source>
</evidence>
<keyword evidence="11" id="KW-0539">Nucleus</keyword>
<comment type="subunit">
    <text evidence="22">Interacts with PCNA homotrimer; this interaction is enhanced during the S-phase of the cell cycle. Interacts with nucleolar proteins NCL, UBTF and NPM1. Interacts with XRCC5-XRCC6 heterodimer.</text>
</comment>
<dbReference type="InterPro" id="IPR027450">
    <property type="entry name" value="AlkB-like"/>
</dbReference>
<evidence type="ECO:0000256" key="25">
    <source>
        <dbReference type="ARBA" id="ARBA00077989"/>
    </source>
</evidence>
<dbReference type="GO" id="GO:0035516">
    <property type="term" value="F:broad specificity oxidative DNA demethylase activity"/>
    <property type="evidence" value="ECO:0007669"/>
    <property type="project" value="UniProtKB-EC"/>
</dbReference>
<reference evidence="29 30" key="1">
    <citation type="submission" date="2024-03" db="EMBL/GenBank/DDBJ databases">
        <title>Adaptation during the transition from Ophiocordyceps entomopathogen to insect associate is accompanied by gene loss and intensified selection.</title>
        <authorList>
            <person name="Ward C.M."/>
            <person name="Onetto C.A."/>
            <person name="Borneman A.R."/>
        </authorList>
    </citation>
    <scope>NUCLEOTIDE SEQUENCE [LARGE SCALE GENOMIC DNA]</scope>
    <source>
        <strain evidence="29">AWRI1</strain>
        <tissue evidence="29">Single Adult Female</tissue>
    </source>
</reference>
<protein>
    <recommendedName>
        <fullName evidence="24">DNA oxidative demethylase ALKBH2</fullName>
        <ecNumber evidence="23">1.14.11.33</ecNumber>
    </recommendedName>
    <alternativeName>
        <fullName evidence="25">Alkylated DNA repair protein alkB homolog 2</fullName>
    </alternativeName>
    <alternativeName>
        <fullName evidence="26">Alpha-ketoglutarate-dependent dioxygenase alkB homolog 2</fullName>
    </alternativeName>
</protein>
<keyword evidence="7" id="KW-0223">Dioxygenase</keyword>
<comment type="catalytic activity">
    <reaction evidence="17">
        <text>a 1,N(2)-etheno-2'-deoxyguanosine in double-stranded DNA + 2-oxoglutarate + O2 + H2O = a 2'-deoxyguanosine in double-stranded DNA + glyoxal + succinate + CO2</text>
        <dbReference type="Rhea" id="RHEA:70487"/>
        <dbReference type="Rhea" id="RHEA-COMP:17910"/>
        <dbReference type="Rhea" id="RHEA-COMP:17912"/>
        <dbReference type="ChEBI" id="CHEBI:15377"/>
        <dbReference type="ChEBI" id="CHEBI:15379"/>
        <dbReference type="ChEBI" id="CHEBI:16526"/>
        <dbReference type="ChEBI" id="CHEBI:16810"/>
        <dbReference type="ChEBI" id="CHEBI:30031"/>
        <dbReference type="ChEBI" id="CHEBI:34779"/>
        <dbReference type="ChEBI" id="CHEBI:85445"/>
        <dbReference type="ChEBI" id="CHEBI:189586"/>
    </reaction>
    <physiologicalReaction direction="left-to-right" evidence="17">
        <dbReference type="Rhea" id="RHEA:70488"/>
    </physiologicalReaction>
</comment>
<comment type="cofactor">
    <cofactor evidence="1">
        <name>Fe(2+)</name>
        <dbReference type="ChEBI" id="CHEBI:29033"/>
    </cofactor>
</comment>
<evidence type="ECO:0000256" key="8">
    <source>
        <dbReference type="ARBA" id="ARBA00023002"/>
    </source>
</evidence>
<feature type="binding site" evidence="27">
    <location>
        <begin position="101"/>
        <end position="103"/>
    </location>
    <ligand>
        <name>substrate</name>
    </ligand>
</feature>
<comment type="catalytic activity">
    <reaction evidence="12">
        <text>an N(1)-methyl-2'-deoxyadenosine in single-stranded DNA + 2-oxoglutarate + O2 = a 2'-deoxyadenosine in single-stranded DNA + formaldehyde + succinate + CO2 + H(+)</text>
        <dbReference type="Rhea" id="RHEA:70447"/>
        <dbReference type="Rhea" id="RHEA-COMP:17895"/>
        <dbReference type="Rhea" id="RHEA-COMP:17896"/>
        <dbReference type="ChEBI" id="CHEBI:15378"/>
        <dbReference type="ChEBI" id="CHEBI:15379"/>
        <dbReference type="ChEBI" id="CHEBI:16526"/>
        <dbReference type="ChEBI" id="CHEBI:16810"/>
        <dbReference type="ChEBI" id="CHEBI:16842"/>
        <dbReference type="ChEBI" id="CHEBI:30031"/>
        <dbReference type="ChEBI" id="CHEBI:90615"/>
        <dbReference type="ChEBI" id="CHEBI:139096"/>
    </reaction>
    <physiologicalReaction direction="left-to-right" evidence="12">
        <dbReference type="Rhea" id="RHEA:70448"/>
    </physiologicalReaction>
</comment>
<name>A0AAN9TJG2_9HEMI</name>
<comment type="catalytic activity">
    <reaction evidence="19">
        <text>a 1,N(6)-etheno-2'-deoxyadenosine in double-stranded DNA + 2-oxoglutarate + O2 + H2O = a 2'-deoxyadenosine in double-stranded DNA + glyoxal + succinate + CO2</text>
        <dbReference type="Rhea" id="RHEA:70463"/>
        <dbReference type="Rhea" id="RHEA-COMP:17897"/>
        <dbReference type="Rhea" id="RHEA-COMP:17903"/>
        <dbReference type="ChEBI" id="CHEBI:15377"/>
        <dbReference type="ChEBI" id="CHEBI:15379"/>
        <dbReference type="ChEBI" id="CHEBI:16526"/>
        <dbReference type="ChEBI" id="CHEBI:16810"/>
        <dbReference type="ChEBI" id="CHEBI:30031"/>
        <dbReference type="ChEBI" id="CHEBI:34779"/>
        <dbReference type="ChEBI" id="CHEBI:90615"/>
        <dbReference type="ChEBI" id="CHEBI:189583"/>
    </reaction>
    <physiologicalReaction direction="left-to-right" evidence="19">
        <dbReference type="Rhea" id="RHEA:70464"/>
    </physiologicalReaction>
</comment>
<comment type="catalytic activity">
    <reaction evidence="15">
        <text>an N(3)-methyl-2'-deoxycytidine in double-stranded DNA + 2-oxoglutarate + O2 = a 2'-deoxycytidine in double-stranded DNA + formaldehyde + succinate + CO2 + H(+)</text>
        <dbReference type="Rhea" id="RHEA:70439"/>
        <dbReference type="Rhea" id="RHEA-COMP:14237"/>
        <dbReference type="Rhea" id="RHEA-COMP:17070"/>
        <dbReference type="ChEBI" id="CHEBI:15378"/>
        <dbReference type="ChEBI" id="CHEBI:15379"/>
        <dbReference type="ChEBI" id="CHEBI:16526"/>
        <dbReference type="ChEBI" id="CHEBI:16810"/>
        <dbReference type="ChEBI" id="CHEBI:16842"/>
        <dbReference type="ChEBI" id="CHEBI:30031"/>
        <dbReference type="ChEBI" id="CHEBI:85452"/>
        <dbReference type="ChEBI" id="CHEBI:139075"/>
    </reaction>
    <physiologicalReaction direction="left-to-right" evidence="15">
        <dbReference type="Rhea" id="RHEA:70440"/>
    </physiologicalReaction>
</comment>
<evidence type="ECO:0000256" key="26">
    <source>
        <dbReference type="ARBA" id="ARBA00081727"/>
    </source>
</evidence>
<feature type="binding site" evidence="27">
    <location>
        <position position="227"/>
    </location>
    <ligand>
        <name>2-oxoglutarate</name>
        <dbReference type="ChEBI" id="CHEBI:16810"/>
    </ligand>
</feature>
<keyword evidence="5" id="KW-0227">DNA damage</keyword>
<dbReference type="Proteomes" id="UP001367676">
    <property type="component" value="Unassembled WGS sequence"/>
</dbReference>
<dbReference type="SUPFAM" id="SSF51197">
    <property type="entry name" value="Clavaminate synthase-like"/>
    <property type="match status" value="1"/>
</dbReference>
<dbReference type="PANTHER" id="PTHR31573:SF1">
    <property type="entry name" value="DNA OXIDATIVE DEMETHYLASE ALKBH2"/>
    <property type="match status" value="1"/>
</dbReference>
<evidence type="ECO:0000256" key="24">
    <source>
        <dbReference type="ARBA" id="ARBA00072134"/>
    </source>
</evidence>
<evidence type="ECO:0000256" key="16">
    <source>
        <dbReference type="ARBA" id="ARBA00051434"/>
    </source>
</evidence>
<dbReference type="EC" id="1.14.11.33" evidence="23"/>
<feature type="binding site" evidence="27">
    <location>
        <position position="150"/>
    </location>
    <ligand>
        <name>2-oxoglutarate</name>
        <dbReference type="ChEBI" id="CHEBI:16810"/>
    </ligand>
</feature>
<keyword evidence="10" id="KW-0234">DNA repair</keyword>
<evidence type="ECO:0000256" key="11">
    <source>
        <dbReference type="ARBA" id="ARBA00023242"/>
    </source>
</evidence>